<accession>A0A0H2RI28</accession>
<evidence type="ECO:0008006" key="3">
    <source>
        <dbReference type="Google" id="ProtNLM"/>
    </source>
</evidence>
<evidence type="ECO:0000313" key="1">
    <source>
        <dbReference type="EMBL" id="KLO09118.1"/>
    </source>
</evidence>
<dbReference type="InterPro" id="IPR032675">
    <property type="entry name" value="LRR_dom_sf"/>
</dbReference>
<dbReference type="EMBL" id="KQ086066">
    <property type="protein sequence ID" value="KLO09118.1"/>
    <property type="molecule type" value="Genomic_DNA"/>
</dbReference>
<evidence type="ECO:0000313" key="2">
    <source>
        <dbReference type="Proteomes" id="UP000053477"/>
    </source>
</evidence>
<gene>
    <name evidence="1" type="ORF">SCHPADRAFT_908092</name>
</gene>
<name>A0A0H2RI28_9AGAM</name>
<proteinExistence type="predicted"/>
<keyword evidence="2" id="KW-1185">Reference proteome</keyword>
<dbReference type="AlphaFoldDB" id="A0A0H2RI28"/>
<reference evidence="1 2" key="1">
    <citation type="submission" date="2015-04" db="EMBL/GenBank/DDBJ databases">
        <title>Complete genome sequence of Schizopora paradoxa KUC8140, a cosmopolitan wood degrader in East Asia.</title>
        <authorList>
            <consortium name="DOE Joint Genome Institute"/>
            <person name="Min B."/>
            <person name="Park H."/>
            <person name="Jang Y."/>
            <person name="Kim J.-J."/>
            <person name="Kim K.H."/>
            <person name="Pangilinan J."/>
            <person name="Lipzen A."/>
            <person name="Riley R."/>
            <person name="Grigoriev I.V."/>
            <person name="Spatafora J.W."/>
            <person name="Choi I.-G."/>
        </authorList>
    </citation>
    <scope>NUCLEOTIDE SEQUENCE [LARGE SCALE GENOMIC DNA]</scope>
    <source>
        <strain evidence="1 2">KUC8140</strain>
    </source>
</reference>
<dbReference type="InParanoid" id="A0A0H2RI28"/>
<sequence length="193" mass="21428">MGDTQATSVHQLSSFFEHLTLPALTSLEIRCGPLPDYCPITPSLLELIQRSKASISVLTLDGSAVNDEHLVSLLRLLPGLKSLTLYGMRTLDKVLSSLTFTGTNGLKDDSCPRLEYISLQQVKEMSVSLFSDCMLSRWWGPSKSKGNCDIFERPLKEVFVYNSVSYDEVPKAVHGLADEGLKLEIRSIVFDNE</sequence>
<dbReference type="Gene3D" id="3.80.10.10">
    <property type="entry name" value="Ribonuclease Inhibitor"/>
    <property type="match status" value="1"/>
</dbReference>
<dbReference type="Proteomes" id="UP000053477">
    <property type="component" value="Unassembled WGS sequence"/>
</dbReference>
<dbReference type="SUPFAM" id="SSF52047">
    <property type="entry name" value="RNI-like"/>
    <property type="match status" value="1"/>
</dbReference>
<organism evidence="1 2">
    <name type="scientific">Schizopora paradoxa</name>
    <dbReference type="NCBI Taxonomy" id="27342"/>
    <lineage>
        <taxon>Eukaryota</taxon>
        <taxon>Fungi</taxon>
        <taxon>Dikarya</taxon>
        <taxon>Basidiomycota</taxon>
        <taxon>Agaricomycotina</taxon>
        <taxon>Agaricomycetes</taxon>
        <taxon>Hymenochaetales</taxon>
        <taxon>Schizoporaceae</taxon>
        <taxon>Schizopora</taxon>
    </lineage>
</organism>
<protein>
    <recommendedName>
        <fullName evidence="3">RNI-like protein</fullName>
    </recommendedName>
</protein>